<feature type="binding site" evidence="10">
    <location>
        <begin position="226"/>
        <end position="233"/>
    </location>
    <ligand>
        <name>ATP</name>
        <dbReference type="ChEBI" id="CHEBI:30616"/>
    </ligand>
</feature>
<dbReference type="InterPro" id="IPR014017">
    <property type="entry name" value="DNA_helicase_UvrD-like_C"/>
</dbReference>
<dbReference type="Gene3D" id="3.40.50.300">
    <property type="entry name" value="P-loop containing nucleotide triphosphate hydrolases"/>
    <property type="match status" value="3"/>
</dbReference>
<dbReference type="GO" id="GO:0000725">
    <property type="term" value="P:recombinational repair"/>
    <property type="evidence" value="ECO:0007669"/>
    <property type="project" value="TreeGrafter"/>
</dbReference>
<name>A0A091C1Q0_9ENTE</name>
<evidence type="ECO:0000313" key="14">
    <source>
        <dbReference type="Proteomes" id="UP000029380"/>
    </source>
</evidence>
<feature type="coiled-coil region" evidence="11">
    <location>
        <begin position="11"/>
        <end position="46"/>
    </location>
</feature>
<dbReference type="OrthoDB" id="9787585at2"/>
<dbReference type="Pfam" id="PF00580">
    <property type="entry name" value="UvrD-helicase"/>
    <property type="match status" value="1"/>
</dbReference>
<dbReference type="InterPro" id="IPR000212">
    <property type="entry name" value="DNA_helicase_UvrD/REP"/>
</dbReference>
<proteinExistence type="inferred from homology"/>
<comment type="similarity">
    <text evidence="1">Belongs to the helicase family. UvrD subfamily.</text>
</comment>
<dbReference type="PANTHER" id="PTHR11070">
    <property type="entry name" value="UVRD / RECB / PCRA DNA HELICASE FAMILY MEMBER"/>
    <property type="match status" value="1"/>
</dbReference>
<evidence type="ECO:0000256" key="4">
    <source>
        <dbReference type="ARBA" id="ARBA00022806"/>
    </source>
</evidence>
<dbReference type="Gene3D" id="1.10.10.160">
    <property type="match status" value="1"/>
</dbReference>
<dbReference type="NCBIfam" id="NF041464">
    <property type="entry name" value="HelD_BACSU"/>
    <property type="match status" value="1"/>
</dbReference>
<dbReference type="EC" id="5.6.2.4" evidence="8"/>
<evidence type="ECO:0000256" key="5">
    <source>
        <dbReference type="ARBA" id="ARBA00022840"/>
    </source>
</evidence>
<dbReference type="InterPro" id="IPR048228">
    <property type="entry name" value="HelD_bacillota"/>
</dbReference>
<reference evidence="13 14" key="1">
    <citation type="submission" date="2014-08" db="EMBL/GenBank/DDBJ databases">
        <title>Genome sequence of Tetragenococcus muriaticus.</title>
        <authorList>
            <person name="Chuea-nongthon C."/>
            <person name="Rodtong S."/>
            <person name="Yongsawatdigul J."/>
            <person name="Steele J.L."/>
            <person name="Liu X.-y."/>
            <person name="Speers J."/>
            <person name="Glasner J.D."/>
            <person name="Neeno-Eckwall E.C."/>
        </authorList>
    </citation>
    <scope>NUCLEOTIDE SEQUENCE [LARGE SCALE GENOMIC DNA]</scope>
    <source>
        <strain evidence="13 14">PMC-11-5</strain>
    </source>
</reference>
<evidence type="ECO:0000256" key="11">
    <source>
        <dbReference type="SAM" id="Coils"/>
    </source>
</evidence>
<gene>
    <name evidence="13" type="ORF">TMUPMC115_1202</name>
</gene>
<comment type="caution">
    <text evidence="13">The sequence shown here is derived from an EMBL/GenBank/DDBJ whole genome shotgun (WGS) entry which is preliminary data.</text>
</comment>
<dbReference type="InterPro" id="IPR013986">
    <property type="entry name" value="DExx_box_DNA_helicase_dom_sf"/>
</dbReference>
<evidence type="ECO:0000256" key="8">
    <source>
        <dbReference type="ARBA" id="ARBA00034808"/>
    </source>
</evidence>
<evidence type="ECO:0000256" key="2">
    <source>
        <dbReference type="ARBA" id="ARBA00022741"/>
    </source>
</evidence>
<keyword evidence="4 10" id="KW-0347">Helicase</keyword>
<sequence>MNERQYEEKHLAQTISLIKNENQILKEQQNELQQSMQSQLKEVAENTINTATEESFYESVVEYRQHEHELTLRYQSAEAKAKRLNTLQTMAQSPYFARIDFREDQEPTETLYLGIASLRDKNDNTIIIDWRAPIANLYYEGELGEAYYKANKETFHVDLLLKRQFKIQNGQLLSMVDTSEMINDDFLLDILDETSSPQMKNIVSTIQKAQNKIIRDTSSKYMVIEGIAGSGKTSALLQRVAFLLYHHRNWLNIDQVLLFSPNHLFSDYISMVLPSLGESEAPTQTFTNFLQLLVPRYTIRNVAQEEEQFLNGENNPIQKLKNGLTALDQIPSYIDSITDFGPIFRDLKVNDQVYIPKKQIRKWYKETNSILPLYQRIQLLQTKILKKIGGLQKEEAKKEWVKERASEKIDEIYENNPDLEDSEEKEKQLTKQVKQDLVKNKFRPLVKQVNHYRFINFAKQYIHFLKQFPSEILQKYNISAKNWEDSIQVIRQQMKNKEILQEDALLYFSLLKDIYPVNIEHNVRFIFIDEMQDFPPAQAALLKQLFPRASITLCGDLNQKVFGNETIVNSLDELFDQEEVTRYQLTTSYRSTKEITAFANQFLSQEDQVQTTARNGKQPLIVNASNQTQAVDWLMKDLFDHSKQKTQWRSAIIGKTTKECEALYELLADSTKKQIQLITSEDEFMKRSIIIIPAYLAKGLEFDRVYAWHVAENFSVNDQLILYTIASRAMHELNVITYEQGSPLLEKLSPDTYQKTDLSTEWS</sequence>
<evidence type="ECO:0000259" key="12">
    <source>
        <dbReference type="PROSITE" id="PS51198"/>
    </source>
</evidence>
<dbReference type="SUPFAM" id="SSF52540">
    <property type="entry name" value="P-loop containing nucleoside triphosphate hydrolases"/>
    <property type="match status" value="1"/>
</dbReference>
<dbReference type="PROSITE" id="PS51198">
    <property type="entry name" value="UVRD_HELICASE_ATP_BIND"/>
    <property type="match status" value="1"/>
</dbReference>
<keyword evidence="6" id="KW-0413">Isomerase</keyword>
<dbReference type="GO" id="GO:0005524">
    <property type="term" value="F:ATP binding"/>
    <property type="evidence" value="ECO:0007669"/>
    <property type="project" value="UniProtKB-UniRule"/>
</dbReference>
<keyword evidence="11" id="KW-0175">Coiled coil</keyword>
<comment type="catalytic activity">
    <reaction evidence="7">
        <text>Couples ATP hydrolysis with the unwinding of duplex DNA by translocating in the 3'-5' direction.</text>
        <dbReference type="EC" id="5.6.2.4"/>
    </reaction>
</comment>
<dbReference type="GO" id="GO:0016787">
    <property type="term" value="F:hydrolase activity"/>
    <property type="evidence" value="ECO:0007669"/>
    <property type="project" value="UniProtKB-UniRule"/>
</dbReference>
<dbReference type="PATRIC" id="fig|1302649.3.peg.1204"/>
<dbReference type="AlphaFoldDB" id="A0A091C1Q0"/>
<dbReference type="Proteomes" id="UP000029380">
    <property type="component" value="Unassembled WGS sequence"/>
</dbReference>
<accession>A0A091C1Q0</accession>
<dbReference type="GO" id="GO:0003677">
    <property type="term" value="F:DNA binding"/>
    <property type="evidence" value="ECO:0007669"/>
    <property type="project" value="InterPro"/>
</dbReference>
<dbReference type="InterPro" id="IPR014016">
    <property type="entry name" value="UvrD-like_ATP-bd"/>
</dbReference>
<evidence type="ECO:0000256" key="1">
    <source>
        <dbReference type="ARBA" id="ARBA00009922"/>
    </source>
</evidence>
<evidence type="ECO:0000256" key="6">
    <source>
        <dbReference type="ARBA" id="ARBA00023235"/>
    </source>
</evidence>
<evidence type="ECO:0000313" key="13">
    <source>
        <dbReference type="EMBL" id="KFN91776.1"/>
    </source>
</evidence>
<protein>
    <recommendedName>
        <fullName evidence="8">DNA 3'-5' helicase</fullName>
        <ecNumber evidence="8">5.6.2.4</ecNumber>
    </recommendedName>
</protein>
<organism evidence="13 14">
    <name type="scientific">Tetragenococcus muriaticus PMC-11-5</name>
    <dbReference type="NCBI Taxonomy" id="1302649"/>
    <lineage>
        <taxon>Bacteria</taxon>
        <taxon>Bacillati</taxon>
        <taxon>Bacillota</taxon>
        <taxon>Bacilli</taxon>
        <taxon>Lactobacillales</taxon>
        <taxon>Enterococcaceae</taxon>
        <taxon>Tetragenococcus</taxon>
    </lineage>
</organism>
<feature type="domain" description="UvrD-like helicase ATP-binding" evidence="12">
    <location>
        <begin position="205"/>
        <end position="592"/>
    </location>
</feature>
<evidence type="ECO:0000256" key="7">
    <source>
        <dbReference type="ARBA" id="ARBA00034617"/>
    </source>
</evidence>
<dbReference type="EMBL" id="JPVU01000129">
    <property type="protein sequence ID" value="KFN91776.1"/>
    <property type="molecule type" value="Genomic_DNA"/>
</dbReference>
<dbReference type="InterPro" id="IPR027417">
    <property type="entry name" value="P-loop_NTPase"/>
</dbReference>
<evidence type="ECO:0000256" key="9">
    <source>
        <dbReference type="ARBA" id="ARBA00048988"/>
    </source>
</evidence>
<dbReference type="GO" id="GO:0043138">
    <property type="term" value="F:3'-5' DNA helicase activity"/>
    <property type="evidence" value="ECO:0007669"/>
    <property type="project" value="TreeGrafter"/>
</dbReference>
<dbReference type="PANTHER" id="PTHR11070:SF17">
    <property type="entry name" value="DNA HELICASE IV"/>
    <property type="match status" value="1"/>
</dbReference>
<dbReference type="GO" id="GO:0005829">
    <property type="term" value="C:cytosol"/>
    <property type="evidence" value="ECO:0007669"/>
    <property type="project" value="TreeGrafter"/>
</dbReference>
<comment type="catalytic activity">
    <reaction evidence="9">
        <text>ATP + H2O = ADP + phosphate + H(+)</text>
        <dbReference type="Rhea" id="RHEA:13065"/>
        <dbReference type="ChEBI" id="CHEBI:15377"/>
        <dbReference type="ChEBI" id="CHEBI:15378"/>
        <dbReference type="ChEBI" id="CHEBI:30616"/>
        <dbReference type="ChEBI" id="CHEBI:43474"/>
        <dbReference type="ChEBI" id="CHEBI:456216"/>
        <dbReference type="EC" id="5.6.2.4"/>
    </reaction>
</comment>
<keyword evidence="2 10" id="KW-0547">Nucleotide-binding</keyword>
<keyword evidence="5 10" id="KW-0067">ATP-binding</keyword>
<dbReference type="Pfam" id="PF13361">
    <property type="entry name" value="UvrD_C"/>
    <property type="match status" value="1"/>
</dbReference>
<keyword evidence="3 10" id="KW-0378">Hydrolase</keyword>
<dbReference type="RefSeq" id="WP_028789665.1">
    <property type="nucleotide sequence ID" value="NZ_JPVU01000129.1"/>
</dbReference>
<evidence type="ECO:0000256" key="10">
    <source>
        <dbReference type="PROSITE-ProRule" id="PRU00560"/>
    </source>
</evidence>
<evidence type="ECO:0000256" key="3">
    <source>
        <dbReference type="ARBA" id="ARBA00022801"/>
    </source>
</evidence>